<evidence type="ECO:0000313" key="2">
    <source>
        <dbReference type="EMBL" id="BET38160.1"/>
    </source>
</evidence>
<dbReference type="InterPro" id="IPR005175">
    <property type="entry name" value="PPC_dom"/>
</dbReference>
<name>A0ABM8JLI5_9MOLU</name>
<evidence type="ECO:0000259" key="1">
    <source>
        <dbReference type="Pfam" id="PF03479"/>
    </source>
</evidence>
<dbReference type="Proteomes" id="UP001473424">
    <property type="component" value="Chromosome"/>
</dbReference>
<dbReference type="SUPFAM" id="SSF117856">
    <property type="entry name" value="AF0104/ALDC/Ptd012-like"/>
    <property type="match status" value="1"/>
</dbReference>
<dbReference type="Pfam" id="PF03479">
    <property type="entry name" value="PCC"/>
    <property type="match status" value="1"/>
</dbReference>
<sequence length="83" mass="9935">MKIKKMIGNKYALIIEKDEMIIKTLEQFAIKENIGMAQFQMIGDITNVTLGYIPKKSTDYVKKFSWTIWIVINNWNNHLRWKR</sequence>
<gene>
    <name evidence="2" type="ORF">SAP269_07490</name>
</gene>
<feature type="domain" description="PPC" evidence="1">
    <location>
        <begin position="10"/>
        <end position="63"/>
    </location>
</feature>
<evidence type="ECO:0000313" key="3">
    <source>
        <dbReference type="Proteomes" id="UP001473424"/>
    </source>
</evidence>
<protein>
    <recommendedName>
        <fullName evidence="1">PPC domain-containing protein</fullName>
    </recommendedName>
</protein>
<keyword evidence="3" id="KW-1185">Reference proteome</keyword>
<proteinExistence type="predicted"/>
<reference evidence="3" key="1">
    <citation type="journal article" date="2024" name="FEMS Microbiol. Lett.">
        <title>Genomic insights into Spiroplasma endosymbionts that induce male-killing and protective phenotypes in the pea aphid.</title>
        <authorList>
            <person name="Arai H."/>
            <person name="Legeai F."/>
            <person name="Kageyama D."/>
            <person name="Sugio A."/>
            <person name="Simon J.C."/>
        </authorList>
    </citation>
    <scope>NUCLEOTIDE SEQUENCE [LARGE SCALE GENOMIC DNA]</scope>
    <source>
        <strain evidence="3">sAp269</strain>
    </source>
</reference>
<dbReference type="Gene3D" id="3.30.1330.80">
    <property type="entry name" value="Hypothetical protein, similar to alpha- acetolactate decarboxylase, domain 2"/>
    <property type="match status" value="1"/>
</dbReference>
<dbReference type="EMBL" id="AP028955">
    <property type="protein sequence ID" value="BET38160.1"/>
    <property type="molecule type" value="Genomic_DNA"/>
</dbReference>
<organism evidence="2 3">
    <name type="scientific">Spiroplasma ixodetis</name>
    <dbReference type="NCBI Taxonomy" id="2141"/>
    <lineage>
        <taxon>Bacteria</taxon>
        <taxon>Bacillati</taxon>
        <taxon>Mycoplasmatota</taxon>
        <taxon>Mollicutes</taxon>
        <taxon>Entomoplasmatales</taxon>
        <taxon>Spiroplasmataceae</taxon>
        <taxon>Spiroplasma</taxon>
    </lineage>
</organism>
<accession>A0ABM8JLI5</accession>